<accession>A0AA38RTA6</accession>
<feature type="region of interest" description="Disordered" evidence="1">
    <location>
        <begin position="567"/>
        <end position="603"/>
    </location>
</feature>
<reference evidence="2" key="1">
    <citation type="submission" date="2022-07" db="EMBL/GenBank/DDBJ databases">
        <title>Fungi with potential for degradation of polypropylene.</title>
        <authorList>
            <person name="Gostincar C."/>
        </authorList>
    </citation>
    <scope>NUCLEOTIDE SEQUENCE</scope>
    <source>
        <strain evidence="2">EXF-13308</strain>
    </source>
</reference>
<dbReference type="Gene3D" id="1.10.287.1490">
    <property type="match status" value="1"/>
</dbReference>
<evidence type="ECO:0000313" key="3">
    <source>
        <dbReference type="Proteomes" id="UP001174694"/>
    </source>
</evidence>
<evidence type="ECO:0000256" key="1">
    <source>
        <dbReference type="SAM" id="MobiDB-lite"/>
    </source>
</evidence>
<feature type="region of interest" description="Disordered" evidence="1">
    <location>
        <begin position="643"/>
        <end position="696"/>
    </location>
</feature>
<dbReference type="PANTHER" id="PTHR23159:SF31">
    <property type="entry name" value="CENTROSOME-ASSOCIATED PROTEIN CEP250 ISOFORM X1"/>
    <property type="match status" value="1"/>
</dbReference>
<gene>
    <name evidence="2" type="ORF">NKR23_g1466</name>
</gene>
<comment type="caution">
    <text evidence="2">The sequence shown here is derived from an EMBL/GenBank/DDBJ whole genome shotgun (WGS) entry which is preliminary data.</text>
</comment>
<dbReference type="SUPFAM" id="SSF90257">
    <property type="entry name" value="Myosin rod fragments"/>
    <property type="match status" value="1"/>
</dbReference>
<evidence type="ECO:0000313" key="2">
    <source>
        <dbReference type="EMBL" id="KAJ9156373.1"/>
    </source>
</evidence>
<dbReference type="PANTHER" id="PTHR23159">
    <property type="entry name" value="CENTROSOMAL PROTEIN 2"/>
    <property type="match status" value="1"/>
</dbReference>
<organism evidence="2 3">
    <name type="scientific">Pleurostoma richardsiae</name>
    <dbReference type="NCBI Taxonomy" id="41990"/>
    <lineage>
        <taxon>Eukaryota</taxon>
        <taxon>Fungi</taxon>
        <taxon>Dikarya</taxon>
        <taxon>Ascomycota</taxon>
        <taxon>Pezizomycotina</taxon>
        <taxon>Sordariomycetes</taxon>
        <taxon>Sordariomycetidae</taxon>
        <taxon>Calosphaeriales</taxon>
        <taxon>Pleurostomataceae</taxon>
        <taxon>Pleurostoma</taxon>
    </lineage>
</organism>
<name>A0AA38RTA6_9PEZI</name>
<protein>
    <submittedName>
        <fullName evidence="2">Structural maintenance of chromosomes protein 6</fullName>
    </submittedName>
</protein>
<feature type="compositionally biased region" description="Basic and acidic residues" evidence="1">
    <location>
        <begin position="122"/>
        <end position="171"/>
    </location>
</feature>
<dbReference type="AlphaFoldDB" id="A0AA38RTA6"/>
<feature type="compositionally biased region" description="Basic and acidic residues" evidence="1">
    <location>
        <begin position="643"/>
        <end position="652"/>
    </location>
</feature>
<feature type="compositionally biased region" description="Low complexity" evidence="1">
    <location>
        <begin position="590"/>
        <end position="603"/>
    </location>
</feature>
<sequence length="696" mass="77103">MFEPPIVPERDHSQVLDGLVGAIRNLASDQSYKIVTDVFNENLTLRDQNHRLTLSHQEIFEQYRQFRNTLEASETQLKTEKATLESEIQQKSGELSELGEAKSQLETELAETNAKLEAEKELLDEERRQKSGLETELDETKTTLEDEKKQKSELETELGETKTSLEEEKSAKASVETELGETKASLEEETKQKTALEGELSDTKASLEAEKTLLEEEKTKTQDLENQLAETKASLEDEKKRAEGLSEEITALQATLEEKNAEIDKLKEEVKTFEENLAKAHSNAEELEKTLSDLKLELQTKSTTLAELERYSIQLQDEPEDRYVAILDTIWTSIMDLAETTFSQDLEEKVLADSSCWSNLRGSEYLKHAVQIPLPQSNSQAAKQMRIAAVIAVLSRSLHRHVFRPLYIFAEDADLTDVLRELEGANPAQEMHARSTLLAVLPEREKRNAIRRVQTVVRETSWLVQHLLSSLQYEAFCTALERACKLACTQWRRIQEAQMKIEPYFGPPYEDYDWQVLPLPDLDEGGDGAPIRDPAAATGPADSAETMVEGGAAAAAAVAARMEMSGARDGAADDTDTTAAGVDADDEATSETGTTTVESEGGSVEPDAILLVVWPSMCAVEDGELQSITQGLVVSKEQARAAAEEVRAERGPRSSAKRARSMSMRRQSTVGADHRPFLLQKEGGGEGDGPDTSNDG</sequence>
<dbReference type="EMBL" id="JANBVO010000002">
    <property type="protein sequence ID" value="KAJ9156373.1"/>
    <property type="molecule type" value="Genomic_DNA"/>
</dbReference>
<feature type="compositionally biased region" description="Basic and acidic residues" evidence="1">
    <location>
        <begin position="180"/>
        <end position="204"/>
    </location>
</feature>
<keyword evidence="3" id="KW-1185">Reference proteome</keyword>
<feature type="region of interest" description="Disordered" evidence="1">
    <location>
        <begin position="122"/>
        <end position="204"/>
    </location>
</feature>
<dbReference type="Proteomes" id="UP001174694">
    <property type="component" value="Unassembled WGS sequence"/>
</dbReference>
<feature type="region of interest" description="Disordered" evidence="1">
    <location>
        <begin position="519"/>
        <end position="542"/>
    </location>
</feature>
<proteinExistence type="predicted"/>